<dbReference type="InterPro" id="IPR024923">
    <property type="entry name" value="PG_synth_SpoVB"/>
</dbReference>
<feature type="transmembrane region" description="Helical" evidence="6">
    <location>
        <begin position="479"/>
        <end position="504"/>
    </location>
</feature>
<feature type="transmembrane region" description="Helical" evidence="6">
    <location>
        <begin position="151"/>
        <end position="175"/>
    </location>
</feature>
<dbReference type="Proteomes" id="UP000076603">
    <property type="component" value="Unassembled WGS sequence"/>
</dbReference>
<keyword evidence="2" id="KW-1003">Cell membrane</keyword>
<feature type="transmembrane region" description="Helical" evidence="6">
    <location>
        <begin position="88"/>
        <end position="107"/>
    </location>
</feature>
<protein>
    <submittedName>
        <fullName evidence="7">Stage V sporulation protein B</fullName>
    </submittedName>
</protein>
<feature type="transmembrane region" description="Helical" evidence="6">
    <location>
        <begin position="279"/>
        <end position="305"/>
    </location>
</feature>
<accession>A0A161X0Y0</accession>
<feature type="transmembrane region" description="Helical" evidence="6">
    <location>
        <begin position="317"/>
        <end position="342"/>
    </location>
</feature>
<keyword evidence="3 6" id="KW-0812">Transmembrane</keyword>
<feature type="transmembrane region" description="Helical" evidence="6">
    <location>
        <begin position="410"/>
        <end position="433"/>
    </location>
</feature>
<dbReference type="InterPro" id="IPR050833">
    <property type="entry name" value="Poly_Biosynth_Transport"/>
</dbReference>
<evidence type="ECO:0000256" key="3">
    <source>
        <dbReference type="ARBA" id="ARBA00022692"/>
    </source>
</evidence>
<organism evidence="7 8">
    <name type="scientific">Clostridium magnum DSM 2767</name>
    <dbReference type="NCBI Taxonomy" id="1121326"/>
    <lineage>
        <taxon>Bacteria</taxon>
        <taxon>Bacillati</taxon>
        <taxon>Bacillota</taxon>
        <taxon>Clostridia</taxon>
        <taxon>Eubacteriales</taxon>
        <taxon>Clostridiaceae</taxon>
        <taxon>Clostridium</taxon>
    </lineage>
</organism>
<evidence type="ECO:0000256" key="1">
    <source>
        <dbReference type="ARBA" id="ARBA00004651"/>
    </source>
</evidence>
<keyword evidence="5 6" id="KW-0472">Membrane</keyword>
<dbReference type="STRING" id="1121326.CLMAG_01220"/>
<dbReference type="OrthoDB" id="9775950at2"/>
<feature type="transmembrane region" description="Helical" evidence="6">
    <location>
        <begin position="354"/>
        <end position="375"/>
    </location>
</feature>
<feature type="transmembrane region" description="Helical" evidence="6">
    <location>
        <begin position="181"/>
        <end position="206"/>
    </location>
</feature>
<feature type="transmembrane region" description="Helical" evidence="6">
    <location>
        <begin position="445"/>
        <end position="467"/>
    </location>
</feature>
<dbReference type="CDD" id="cd13124">
    <property type="entry name" value="MATE_SpoVB_like"/>
    <property type="match status" value="1"/>
</dbReference>
<feature type="transmembrane region" description="Helical" evidence="6">
    <location>
        <begin position="119"/>
        <end position="139"/>
    </location>
</feature>
<dbReference type="Pfam" id="PF01943">
    <property type="entry name" value="Polysacc_synt"/>
    <property type="match status" value="1"/>
</dbReference>
<reference evidence="7 8" key="1">
    <citation type="submission" date="2016-04" db="EMBL/GenBank/DDBJ databases">
        <title>Genome sequence of Clostridium magnum DSM 2767.</title>
        <authorList>
            <person name="Poehlein A."/>
            <person name="Uhlig R."/>
            <person name="Fischer R."/>
            <person name="Bahl H."/>
            <person name="Daniel R."/>
        </authorList>
    </citation>
    <scope>NUCLEOTIDE SEQUENCE [LARGE SCALE GENOMIC DNA]</scope>
    <source>
        <strain evidence="7 8">DSM 2767</strain>
    </source>
</reference>
<dbReference type="InterPro" id="IPR002797">
    <property type="entry name" value="Polysacc_synth"/>
</dbReference>
<dbReference type="PANTHER" id="PTHR30250">
    <property type="entry name" value="PST FAMILY PREDICTED COLANIC ACID TRANSPORTER"/>
    <property type="match status" value="1"/>
</dbReference>
<feature type="transmembrane region" description="Helical" evidence="6">
    <location>
        <begin position="49"/>
        <end position="68"/>
    </location>
</feature>
<sequence length="516" mass="56425">MKKQSLIKGTFILGVAGILSKFLGLFFRWPLQMLIGDEGIGYYQMSFPLYMFFVAAASGIPVAISKMVSERNAVNDDEGVILVLRKAMLLMIIMGTGFTAALLIFSRPIIDFLKWDVKSYFSLIAIAFAPIFISIMSAYRGFFQGLQNMNYTAVSQVIEQIGRVVVGVGLAYILLPRGIEYAAGGAALGAAAGGIFGGVYLIIKYAKVRKEFKIREVKDNLSVLSKLLYIAVPVSLGAAVSSIMSVIDSAVVPQKLLEAGFTYKEATILYGQLTGKAFILINVPLTLSAALCASLVPIIAEAYILNRKLEVINKVDLALRLSMVIGIPSFLGLFSLAYPILNLIFPGQSDGFKILQYSAISIPFIIIAQTSTSILQGVGQYIIPVINLAIGCIIKIVITMIMVPISNVNIYGAVIGSIAGYIIASALNMALLRRKLKVKIKLFDVMVKPLFAALIMTILVVITYMNVYNYSMSSRIACLLAILLGIVLYSVLVILFGIFKYSYIKDRFLKRKRRGY</sequence>
<evidence type="ECO:0000313" key="7">
    <source>
        <dbReference type="EMBL" id="KZL93118.1"/>
    </source>
</evidence>
<comment type="caution">
    <text evidence="7">The sequence shown here is derived from an EMBL/GenBank/DDBJ whole genome shotgun (WGS) entry which is preliminary data.</text>
</comment>
<feature type="transmembrane region" description="Helical" evidence="6">
    <location>
        <begin position="227"/>
        <end position="247"/>
    </location>
</feature>
<dbReference type="RefSeq" id="WP_066616498.1">
    <property type="nucleotide sequence ID" value="NZ_FQXL01000034.1"/>
</dbReference>
<dbReference type="PIRSF" id="PIRSF038958">
    <property type="entry name" value="PG_synth_SpoVB"/>
    <property type="match status" value="1"/>
</dbReference>
<evidence type="ECO:0000256" key="4">
    <source>
        <dbReference type="ARBA" id="ARBA00022989"/>
    </source>
</evidence>
<evidence type="ECO:0000256" key="5">
    <source>
        <dbReference type="ARBA" id="ARBA00023136"/>
    </source>
</evidence>
<dbReference type="PANTHER" id="PTHR30250:SF21">
    <property type="entry name" value="LIPID II FLIPPASE MURJ"/>
    <property type="match status" value="1"/>
</dbReference>
<comment type="subcellular location">
    <subcellularLocation>
        <location evidence="1">Cell membrane</location>
        <topology evidence="1">Multi-pass membrane protein</topology>
    </subcellularLocation>
</comment>
<dbReference type="GO" id="GO:0005886">
    <property type="term" value="C:plasma membrane"/>
    <property type="evidence" value="ECO:0007669"/>
    <property type="project" value="UniProtKB-SubCell"/>
</dbReference>
<proteinExistence type="predicted"/>
<gene>
    <name evidence="7" type="primary">spoVB_1</name>
    <name evidence="7" type="ORF">CLMAG_01220</name>
</gene>
<evidence type="ECO:0000256" key="6">
    <source>
        <dbReference type="SAM" id="Phobius"/>
    </source>
</evidence>
<dbReference type="PATRIC" id="fig|1121326.3.peg.109"/>
<name>A0A161X0Y0_9CLOT</name>
<feature type="transmembrane region" description="Helical" evidence="6">
    <location>
        <begin position="382"/>
        <end position="404"/>
    </location>
</feature>
<evidence type="ECO:0000313" key="8">
    <source>
        <dbReference type="Proteomes" id="UP000076603"/>
    </source>
</evidence>
<dbReference type="EMBL" id="LWAE01000001">
    <property type="protein sequence ID" value="KZL93118.1"/>
    <property type="molecule type" value="Genomic_DNA"/>
</dbReference>
<evidence type="ECO:0000256" key="2">
    <source>
        <dbReference type="ARBA" id="ARBA00022475"/>
    </source>
</evidence>
<keyword evidence="4 6" id="KW-1133">Transmembrane helix</keyword>
<dbReference type="AlphaFoldDB" id="A0A161X0Y0"/>
<feature type="transmembrane region" description="Helical" evidence="6">
    <location>
        <begin position="12"/>
        <end position="29"/>
    </location>
</feature>
<keyword evidence="8" id="KW-1185">Reference proteome</keyword>